<dbReference type="Gene3D" id="3.40.30.10">
    <property type="entry name" value="Glutaredoxin"/>
    <property type="match status" value="1"/>
</dbReference>
<organism evidence="1 2">
    <name type="scientific">Rhodococcoides kyotonense</name>
    <dbReference type="NCBI Taxonomy" id="398843"/>
    <lineage>
        <taxon>Bacteria</taxon>
        <taxon>Bacillati</taxon>
        <taxon>Actinomycetota</taxon>
        <taxon>Actinomycetes</taxon>
        <taxon>Mycobacteriales</taxon>
        <taxon>Nocardiaceae</taxon>
        <taxon>Rhodococcoides</taxon>
    </lineage>
</organism>
<comment type="caution">
    <text evidence="1">The sequence shown here is derived from an EMBL/GenBank/DDBJ whole genome shotgun (WGS) entry which is preliminary data.</text>
</comment>
<dbReference type="Proteomes" id="UP000077519">
    <property type="component" value="Unassembled WGS sequence"/>
</dbReference>
<evidence type="ECO:0000313" key="1">
    <source>
        <dbReference type="EMBL" id="OAK51652.1"/>
    </source>
</evidence>
<name>A0A177Y802_9NOCA</name>
<dbReference type="SUPFAM" id="SSF52833">
    <property type="entry name" value="Thioredoxin-like"/>
    <property type="match status" value="1"/>
</dbReference>
<dbReference type="InterPro" id="IPR036249">
    <property type="entry name" value="Thioredoxin-like_sf"/>
</dbReference>
<protein>
    <recommendedName>
        <fullName evidence="3">Sucrase ferredoxin</fullName>
    </recommendedName>
</protein>
<evidence type="ECO:0000313" key="2">
    <source>
        <dbReference type="Proteomes" id="UP000077519"/>
    </source>
</evidence>
<dbReference type="Pfam" id="PF06999">
    <property type="entry name" value="Suc_Fer-like"/>
    <property type="match status" value="1"/>
</dbReference>
<dbReference type="CDD" id="cd03062">
    <property type="entry name" value="TRX_Fd_Sucrase"/>
    <property type="match status" value="1"/>
</dbReference>
<gene>
    <name evidence="1" type="ORF">A3K89_10210</name>
</gene>
<dbReference type="PANTHER" id="PTHR31902:SF22">
    <property type="entry name" value="SLL1203 PROTEIN"/>
    <property type="match status" value="1"/>
</dbReference>
<reference evidence="1 2" key="1">
    <citation type="submission" date="2016-03" db="EMBL/GenBank/DDBJ databases">
        <title>Genome sequence of Rhodococcus kyotonensis KB10.</title>
        <authorList>
            <person name="Jeong H."/>
            <person name="Hong C.E."/>
            <person name="Jo S.H."/>
            <person name="Park J.M."/>
        </authorList>
    </citation>
    <scope>NUCLEOTIDE SEQUENCE [LARGE SCALE GENOMIC DNA]</scope>
    <source>
        <strain evidence="1 2">KB10</strain>
    </source>
</reference>
<dbReference type="InterPro" id="IPR009737">
    <property type="entry name" value="Aim32/Apd1-like"/>
</dbReference>
<accession>A0A177Y802</accession>
<dbReference type="AlphaFoldDB" id="A0A177Y802"/>
<sequence>MTCSEAARSRGDSLAGTASAGRRWFLLEIDGAWGHSAFVNSDRVLAPALGFEIARHVEAAGMRSLAIRRPGRHRGEGRWRWAVVDARVGTESIRWGEVERPEDVLELDVDDPAGTLSTDPIVAVCTHGRHDQCCAVRGRRVLPALMTAHSEITWECSHLGGDRFAGTMVVFPEGLYYGNVDDADAEQIVGLHGEGMVDPRFFRGRCSLSAVVQAAQHHARVALSDNRIDTLHPVSERQDGSSWTVVLDHYGRHVEVRLEQGLSDPITTTCRATQAGPVRRFDVISMSPVG</sequence>
<keyword evidence="2" id="KW-1185">Reference proteome</keyword>
<evidence type="ECO:0008006" key="3">
    <source>
        <dbReference type="Google" id="ProtNLM"/>
    </source>
</evidence>
<dbReference type="RefSeq" id="WP_068430158.1">
    <property type="nucleotide sequence ID" value="NZ_LVHI01000037.1"/>
</dbReference>
<dbReference type="PANTHER" id="PTHR31902">
    <property type="entry name" value="ACTIN PATCHES DISTAL PROTEIN 1"/>
    <property type="match status" value="1"/>
</dbReference>
<dbReference type="EMBL" id="LVHI01000037">
    <property type="protein sequence ID" value="OAK51652.1"/>
    <property type="molecule type" value="Genomic_DNA"/>
</dbReference>
<proteinExistence type="predicted"/>